<feature type="compositionally biased region" description="Basic and acidic residues" evidence="1">
    <location>
        <begin position="134"/>
        <end position="145"/>
    </location>
</feature>
<feature type="compositionally biased region" description="Low complexity" evidence="1">
    <location>
        <begin position="40"/>
        <end position="57"/>
    </location>
</feature>
<feature type="compositionally biased region" description="Pro residues" evidence="1">
    <location>
        <begin position="80"/>
        <end position="91"/>
    </location>
</feature>
<dbReference type="EMBL" id="PTJD01000001">
    <property type="protein sequence ID" value="PPK98584.1"/>
    <property type="molecule type" value="Genomic_DNA"/>
</dbReference>
<dbReference type="RefSeq" id="WP_104430968.1">
    <property type="nucleotide sequence ID" value="NZ_PTJD01000001.1"/>
</dbReference>
<feature type="region of interest" description="Disordered" evidence="1">
    <location>
        <begin position="35"/>
        <end position="154"/>
    </location>
</feature>
<comment type="caution">
    <text evidence="2">The sequence shown here is derived from an EMBL/GenBank/DDBJ whole genome shotgun (WGS) entry which is preliminary data.</text>
</comment>
<evidence type="ECO:0000313" key="3">
    <source>
        <dbReference type="Proteomes" id="UP000239485"/>
    </source>
</evidence>
<keyword evidence="3" id="KW-1185">Reference proteome</keyword>
<feature type="compositionally biased region" description="Low complexity" evidence="1">
    <location>
        <begin position="64"/>
        <end position="79"/>
    </location>
</feature>
<evidence type="ECO:0000256" key="1">
    <source>
        <dbReference type="SAM" id="MobiDB-lite"/>
    </source>
</evidence>
<proteinExistence type="predicted"/>
<reference evidence="2 3" key="1">
    <citation type="submission" date="2018-02" db="EMBL/GenBank/DDBJ databases">
        <title>Genomic Encyclopedia of Archaeal and Bacterial Type Strains, Phase II (KMG-II): from individual species to whole genera.</title>
        <authorList>
            <person name="Goeker M."/>
        </authorList>
    </citation>
    <scope>NUCLEOTIDE SEQUENCE [LARGE SCALE GENOMIC DNA]</scope>
    <source>
        <strain evidence="2 3">DSM 22857</strain>
    </source>
</reference>
<organism evidence="2 3">
    <name type="scientific">Kineococcus xinjiangensis</name>
    <dbReference type="NCBI Taxonomy" id="512762"/>
    <lineage>
        <taxon>Bacteria</taxon>
        <taxon>Bacillati</taxon>
        <taxon>Actinomycetota</taxon>
        <taxon>Actinomycetes</taxon>
        <taxon>Kineosporiales</taxon>
        <taxon>Kineosporiaceae</taxon>
        <taxon>Kineococcus</taxon>
    </lineage>
</organism>
<protein>
    <submittedName>
        <fullName evidence="2">Uncharacterized protein</fullName>
    </submittedName>
</protein>
<name>A0A2S6IW53_9ACTN</name>
<accession>A0A2S6IW53</accession>
<dbReference type="AlphaFoldDB" id="A0A2S6IW53"/>
<evidence type="ECO:0000313" key="2">
    <source>
        <dbReference type="EMBL" id="PPK98584.1"/>
    </source>
</evidence>
<dbReference type="Proteomes" id="UP000239485">
    <property type="component" value="Unassembled WGS sequence"/>
</dbReference>
<gene>
    <name evidence="2" type="ORF">CLV92_101283</name>
</gene>
<sequence>MLVSASVPHHLRRMQKMRRALLPALALIALSGCNSPSNVPGAQSSSPAPAASAQDPAAEVDSQTATPGTASAPATGVPPQNGPVPPCPPPEADTLPEGATWLCIGPVPAEEAAQAHRDRLARQGITEPPLTPEEATRLHEQRQRDLAAGGDAAQ</sequence>